<evidence type="ECO:0000256" key="1">
    <source>
        <dbReference type="SAM" id="MobiDB-lite"/>
    </source>
</evidence>
<keyword evidence="4" id="KW-1185">Reference proteome</keyword>
<dbReference type="EMBL" id="PVQB02000257">
    <property type="protein sequence ID" value="KAF4339875.1"/>
    <property type="molecule type" value="Genomic_DNA"/>
</dbReference>
<evidence type="ECO:0000313" key="3">
    <source>
        <dbReference type="EMBL" id="KAF4339875.1"/>
    </source>
</evidence>
<keyword evidence="2" id="KW-0732">Signal</keyword>
<feature type="signal peptide" evidence="2">
    <location>
        <begin position="1"/>
        <end position="19"/>
    </location>
</feature>
<feature type="chain" id="PRO_5040488142" evidence="2">
    <location>
        <begin position="20"/>
        <end position="98"/>
    </location>
</feature>
<reference evidence="3" key="1">
    <citation type="journal article" date="2017" name="Mycologia">
        <title>Fusarium algeriense, sp. nov., a novel toxigenic crown rot pathogen of durum wheat from Algeria is nested in the Fusarium burgessii species complex.</title>
        <authorList>
            <person name="Laraba I."/>
            <person name="Keddad A."/>
            <person name="Boureghda H."/>
            <person name="Abdallah N."/>
            <person name="Vaughan M.M."/>
            <person name="Proctor R.H."/>
            <person name="Busman M."/>
            <person name="O'Donnell K."/>
        </authorList>
    </citation>
    <scope>NUCLEOTIDE SEQUENCE</scope>
    <source>
        <strain evidence="3">NRRL 25174</strain>
    </source>
</reference>
<feature type="compositionally biased region" description="Basic and acidic residues" evidence="1">
    <location>
        <begin position="62"/>
        <end position="90"/>
    </location>
</feature>
<dbReference type="OrthoDB" id="5096019at2759"/>
<accession>A0A9P5AJG5</accession>
<organism evidence="3 4">
    <name type="scientific">Fusarium beomiforme</name>
    <dbReference type="NCBI Taxonomy" id="44412"/>
    <lineage>
        <taxon>Eukaryota</taxon>
        <taxon>Fungi</taxon>
        <taxon>Dikarya</taxon>
        <taxon>Ascomycota</taxon>
        <taxon>Pezizomycotina</taxon>
        <taxon>Sordariomycetes</taxon>
        <taxon>Hypocreomycetidae</taxon>
        <taxon>Hypocreales</taxon>
        <taxon>Nectriaceae</taxon>
        <taxon>Fusarium</taxon>
        <taxon>Fusarium burgessii species complex</taxon>
    </lineage>
</organism>
<gene>
    <name evidence="3" type="ORF">FBEOM_6244</name>
</gene>
<name>A0A9P5AJG5_9HYPO</name>
<proteinExistence type="predicted"/>
<evidence type="ECO:0000313" key="4">
    <source>
        <dbReference type="Proteomes" id="UP000730481"/>
    </source>
</evidence>
<sequence>MLLALAGTLPLLPPWAILATNQSIVALRLMTRKQKRANRRSTLRMAAGIAPFMSVEQEDEDGFKKEEKSGKQEEKEEQDKEVKTDVEKENLAIPFSKQ</sequence>
<feature type="region of interest" description="Disordered" evidence="1">
    <location>
        <begin position="48"/>
        <end position="98"/>
    </location>
</feature>
<reference evidence="3" key="2">
    <citation type="submission" date="2020-02" db="EMBL/GenBank/DDBJ databases">
        <title>Identification and distribution of gene clusters putatively required for synthesis of sphingolipid metabolism inhibitors in phylogenetically diverse species of the filamentous fungus Fusarium.</title>
        <authorList>
            <person name="Kim H.-S."/>
            <person name="Busman M."/>
            <person name="Brown D.W."/>
            <person name="Divon H."/>
            <person name="Uhlig S."/>
            <person name="Proctor R.H."/>
        </authorList>
    </citation>
    <scope>NUCLEOTIDE SEQUENCE</scope>
    <source>
        <strain evidence="3">NRRL 25174</strain>
    </source>
</reference>
<dbReference type="AlphaFoldDB" id="A0A9P5AJG5"/>
<protein>
    <submittedName>
        <fullName evidence="3">Uncharacterized protein</fullName>
    </submittedName>
</protein>
<evidence type="ECO:0000256" key="2">
    <source>
        <dbReference type="SAM" id="SignalP"/>
    </source>
</evidence>
<dbReference type="Proteomes" id="UP000730481">
    <property type="component" value="Unassembled WGS sequence"/>
</dbReference>
<comment type="caution">
    <text evidence="3">The sequence shown here is derived from an EMBL/GenBank/DDBJ whole genome shotgun (WGS) entry which is preliminary data.</text>
</comment>